<organism evidence="1 2">
    <name type="scientific">Aporhodopirellula rubra</name>
    <dbReference type="NCBI Taxonomy" id="980271"/>
    <lineage>
        <taxon>Bacteria</taxon>
        <taxon>Pseudomonadati</taxon>
        <taxon>Planctomycetota</taxon>
        <taxon>Planctomycetia</taxon>
        <taxon>Pirellulales</taxon>
        <taxon>Pirellulaceae</taxon>
        <taxon>Aporhodopirellula</taxon>
    </lineage>
</organism>
<dbReference type="InterPro" id="IPR029044">
    <property type="entry name" value="Nucleotide-diphossugar_trans"/>
</dbReference>
<dbReference type="EC" id="2.7.7.43" evidence="1"/>
<protein>
    <submittedName>
        <fullName evidence="1">N-acylneuraminate cytidylyltransferase</fullName>
        <ecNumber evidence="1">2.7.7.43</ecNumber>
    </submittedName>
</protein>
<comment type="caution">
    <text evidence="1">The sequence shown here is derived from an EMBL/GenBank/DDBJ whole genome shotgun (WGS) entry which is preliminary data.</text>
</comment>
<proteinExistence type="predicted"/>
<dbReference type="RefSeq" id="WP_184306099.1">
    <property type="nucleotide sequence ID" value="NZ_JACHXU010000012.1"/>
</dbReference>
<dbReference type="PANTHER" id="PTHR21485">
    <property type="entry name" value="HAD SUPERFAMILY MEMBERS CMAS AND KDSC"/>
    <property type="match status" value="1"/>
</dbReference>
<sequence length="240" mass="26386">MLHTLGFVFARGGSKGVPNKNLRLLDGKPLIAHAIETALQSRSIDRVIVSTDSLEIAHEARKHGAEVPFMRPLELATDTAPERLAWRHAIEQMERIDGKRLDVFVSIPPTCPLRIPSDIDRAVDALVAGDGDIVLSATDASCNPYFNMITIAENGAAELAAKPNGNVARRQDAPKVYELTAVAYAARRDPIFQFDSIFDCDARAIEIPAERAVDIDTEFDLKLAEFLYSQNQQPPIRKAA</sequence>
<dbReference type="CDD" id="cd02513">
    <property type="entry name" value="CMP-NeuAc_Synthase"/>
    <property type="match status" value="1"/>
</dbReference>
<dbReference type="Proteomes" id="UP000536179">
    <property type="component" value="Unassembled WGS sequence"/>
</dbReference>
<dbReference type="EMBL" id="JACHXU010000012">
    <property type="protein sequence ID" value="MBB3207816.1"/>
    <property type="molecule type" value="Genomic_DNA"/>
</dbReference>
<keyword evidence="2" id="KW-1185">Reference proteome</keyword>
<dbReference type="Gene3D" id="3.90.550.10">
    <property type="entry name" value="Spore Coat Polysaccharide Biosynthesis Protein SpsA, Chain A"/>
    <property type="match status" value="1"/>
</dbReference>
<reference evidence="1 2" key="1">
    <citation type="submission" date="2020-08" db="EMBL/GenBank/DDBJ databases">
        <title>Genomic Encyclopedia of Type Strains, Phase III (KMG-III): the genomes of soil and plant-associated and newly described type strains.</title>
        <authorList>
            <person name="Whitman W."/>
        </authorList>
    </citation>
    <scope>NUCLEOTIDE SEQUENCE [LARGE SCALE GENOMIC DNA]</scope>
    <source>
        <strain evidence="1 2">CECT 8075</strain>
    </source>
</reference>
<dbReference type="GO" id="GO:0008781">
    <property type="term" value="F:N-acylneuraminate cytidylyltransferase activity"/>
    <property type="evidence" value="ECO:0007669"/>
    <property type="project" value="UniProtKB-EC"/>
</dbReference>
<dbReference type="Pfam" id="PF02348">
    <property type="entry name" value="CTP_transf_3"/>
    <property type="match status" value="1"/>
</dbReference>
<keyword evidence="1" id="KW-0808">Transferase</keyword>
<name>A0A7W5H7C7_9BACT</name>
<gene>
    <name evidence="1" type="ORF">FHS27_003643</name>
</gene>
<evidence type="ECO:0000313" key="2">
    <source>
        <dbReference type="Proteomes" id="UP000536179"/>
    </source>
</evidence>
<dbReference type="AlphaFoldDB" id="A0A7W5H7C7"/>
<dbReference type="SUPFAM" id="SSF53448">
    <property type="entry name" value="Nucleotide-diphospho-sugar transferases"/>
    <property type="match status" value="1"/>
</dbReference>
<evidence type="ECO:0000313" key="1">
    <source>
        <dbReference type="EMBL" id="MBB3207816.1"/>
    </source>
</evidence>
<keyword evidence="1" id="KW-0548">Nucleotidyltransferase</keyword>
<dbReference type="InterPro" id="IPR003329">
    <property type="entry name" value="Cytidylyl_trans"/>
</dbReference>
<dbReference type="InterPro" id="IPR050793">
    <property type="entry name" value="CMP-NeuNAc_synthase"/>
</dbReference>
<accession>A0A7W5H7C7</accession>
<dbReference type="PANTHER" id="PTHR21485:SF6">
    <property type="entry name" value="N-ACYLNEURAMINATE CYTIDYLYLTRANSFERASE-RELATED"/>
    <property type="match status" value="1"/>
</dbReference>